<accession>A0A8T0F1D2</accession>
<feature type="compositionally biased region" description="Basic residues" evidence="1">
    <location>
        <begin position="45"/>
        <end position="55"/>
    </location>
</feature>
<feature type="compositionally biased region" description="Polar residues" evidence="1">
    <location>
        <begin position="59"/>
        <end position="72"/>
    </location>
</feature>
<organism evidence="2 3">
    <name type="scientific">Argiope bruennichi</name>
    <name type="common">Wasp spider</name>
    <name type="synonym">Aranea bruennichi</name>
    <dbReference type="NCBI Taxonomy" id="94029"/>
    <lineage>
        <taxon>Eukaryota</taxon>
        <taxon>Metazoa</taxon>
        <taxon>Ecdysozoa</taxon>
        <taxon>Arthropoda</taxon>
        <taxon>Chelicerata</taxon>
        <taxon>Arachnida</taxon>
        <taxon>Araneae</taxon>
        <taxon>Araneomorphae</taxon>
        <taxon>Entelegynae</taxon>
        <taxon>Araneoidea</taxon>
        <taxon>Araneidae</taxon>
        <taxon>Argiope</taxon>
    </lineage>
</organism>
<feature type="compositionally biased region" description="Basic residues" evidence="1">
    <location>
        <begin position="300"/>
        <end position="309"/>
    </location>
</feature>
<comment type="caution">
    <text evidence="2">The sequence shown here is derived from an EMBL/GenBank/DDBJ whole genome shotgun (WGS) entry which is preliminary data.</text>
</comment>
<evidence type="ECO:0000313" key="3">
    <source>
        <dbReference type="Proteomes" id="UP000807504"/>
    </source>
</evidence>
<dbReference type="EMBL" id="JABXBU010000491">
    <property type="protein sequence ID" value="KAF8784155.1"/>
    <property type="molecule type" value="Genomic_DNA"/>
</dbReference>
<name>A0A8T0F1D2_ARGBR</name>
<feature type="compositionally biased region" description="Basic and acidic residues" evidence="1">
    <location>
        <begin position="310"/>
        <end position="326"/>
    </location>
</feature>
<dbReference type="Proteomes" id="UP000807504">
    <property type="component" value="Unassembled WGS sequence"/>
</dbReference>
<feature type="compositionally biased region" description="Polar residues" evidence="1">
    <location>
        <begin position="279"/>
        <end position="289"/>
    </location>
</feature>
<protein>
    <submittedName>
        <fullName evidence="2">Uncharacterized protein</fullName>
    </submittedName>
</protein>
<keyword evidence="3" id="KW-1185">Reference proteome</keyword>
<sequence length="368" mass="40679">MCPRSTESFLTAFSAKISAEKISHLEKNVSECASTSPDLNGFKQVQKRKKIKKDPKLKPNQNKSSQQVSPKSQTEKESFSKFWKTSPRQISNSAMMQGTKSSVIKKMTKNDACPGIGDKSNFEHLGVSTLEGTPVLHPEIDTEMTISSTSEDMLEYDMSEELEETSEDVCTPPPPSIREKRPKLKYIIPTKKLVTDRTPKPGLAYSSVLKQCAHCGFIANSNNTGKKSLQPAISSASTSSDNPLQIENEPSTSMKTIFVTSPSQKNKPQSLQQKLTFNIPNHKNNSNVKTPEPIKETKAAKRARLAALKKNKDLQNRTVSKDDFLKKTRKATKHSPNIDPPLNIHPSDDDILSTASETDILPSSPKSP</sequence>
<evidence type="ECO:0000256" key="1">
    <source>
        <dbReference type="SAM" id="MobiDB-lite"/>
    </source>
</evidence>
<feature type="region of interest" description="Disordered" evidence="1">
    <location>
        <begin position="279"/>
        <end position="368"/>
    </location>
</feature>
<feature type="region of interest" description="Disordered" evidence="1">
    <location>
        <begin position="223"/>
        <end position="248"/>
    </location>
</feature>
<dbReference type="AlphaFoldDB" id="A0A8T0F1D2"/>
<reference evidence="2" key="1">
    <citation type="journal article" date="2020" name="bioRxiv">
        <title>Chromosome-level reference genome of the European wasp spider Argiope bruennichi: a resource for studies on range expansion and evolutionary adaptation.</title>
        <authorList>
            <person name="Sheffer M.M."/>
            <person name="Hoppe A."/>
            <person name="Krehenwinkel H."/>
            <person name="Uhl G."/>
            <person name="Kuss A.W."/>
            <person name="Jensen L."/>
            <person name="Jensen C."/>
            <person name="Gillespie R.G."/>
            <person name="Hoff K.J."/>
            <person name="Prost S."/>
        </authorList>
    </citation>
    <scope>NUCLEOTIDE SEQUENCE</scope>
</reference>
<feature type="compositionally biased region" description="Polar residues" evidence="1">
    <location>
        <begin position="86"/>
        <end position="98"/>
    </location>
</feature>
<evidence type="ECO:0000313" key="2">
    <source>
        <dbReference type="EMBL" id="KAF8784155.1"/>
    </source>
</evidence>
<feature type="region of interest" description="Disordered" evidence="1">
    <location>
        <begin position="32"/>
        <end position="98"/>
    </location>
</feature>
<proteinExistence type="predicted"/>
<reference evidence="2" key="2">
    <citation type="submission" date="2020-06" db="EMBL/GenBank/DDBJ databases">
        <authorList>
            <person name="Sheffer M."/>
        </authorList>
    </citation>
    <scope>NUCLEOTIDE SEQUENCE</scope>
</reference>
<gene>
    <name evidence="2" type="ORF">HNY73_011616</name>
</gene>